<dbReference type="AlphaFoldDB" id="A0A329LW89"/>
<comment type="caution">
    <text evidence="2">The sequence shown here is derived from an EMBL/GenBank/DDBJ whole genome shotgun (WGS) entry which is preliminary data.</text>
</comment>
<accession>A0A329LW89</accession>
<keyword evidence="3" id="KW-1185">Reference proteome</keyword>
<organism evidence="2 3">
    <name type="scientific">Paenibacillus contaminans</name>
    <dbReference type="NCBI Taxonomy" id="450362"/>
    <lineage>
        <taxon>Bacteria</taxon>
        <taxon>Bacillati</taxon>
        <taxon>Bacillota</taxon>
        <taxon>Bacilli</taxon>
        <taxon>Bacillales</taxon>
        <taxon>Paenibacillaceae</taxon>
        <taxon>Paenibacillus</taxon>
    </lineage>
</organism>
<dbReference type="EMBL" id="QMFB01000037">
    <property type="protein sequence ID" value="RAV11470.1"/>
    <property type="molecule type" value="Genomic_DNA"/>
</dbReference>
<feature type="domain" description="IraD/Gp25-like" evidence="1">
    <location>
        <begin position="27"/>
        <end position="120"/>
    </location>
</feature>
<dbReference type="SUPFAM" id="SSF160719">
    <property type="entry name" value="gpW/gp25-like"/>
    <property type="match status" value="1"/>
</dbReference>
<reference evidence="2 3" key="1">
    <citation type="journal article" date="2009" name="Int. J. Syst. Evol. Microbiol.">
        <title>Paenibacillus contaminans sp. nov., isolated from a contaminated laboratory plate.</title>
        <authorList>
            <person name="Chou J.H."/>
            <person name="Lee J.H."/>
            <person name="Lin M.C."/>
            <person name="Chang P.S."/>
            <person name="Arun A.B."/>
            <person name="Young C.C."/>
            <person name="Chen W.M."/>
        </authorList>
    </citation>
    <scope>NUCLEOTIDE SEQUENCE [LARGE SCALE GENOMIC DNA]</scope>
    <source>
        <strain evidence="2 3">CKOBP-6</strain>
    </source>
</reference>
<dbReference type="Proteomes" id="UP000250369">
    <property type="component" value="Unassembled WGS sequence"/>
</dbReference>
<evidence type="ECO:0000259" key="1">
    <source>
        <dbReference type="Pfam" id="PF04965"/>
    </source>
</evidence>
<sequence length="133" mass="14911">MANDFLGTGWRFPVKVDGLSGKIAMSSHEQDIEESIRIILFTVKGERVMQPDFGCGIHDFVFASLNTATIGLMESSVKEALIRWEPRIQVIGVTVSQEPALLDLGQLIIDIEFMVRSTNQSYNLVFPFYLKEG</sequence>
<gene>
    <name evidence="2" type="ORF">DQG23_36090</name>
</gene>
<dbReference type="RefSeq" id="WP_113035900.1">
    <property type="nucleotide sequence ID" value="NZ_QMFB01000037.1"/>
</dbReference>
<dbReference type="InterPro" id="IPR007048">
    <property type="entry name" value="IraD/Gp25-like"/>
</dbReference>
<evidence type="ECO:0000313" key="3">
    <source>
        <dbReference type="Proteomes" id="UP000250369"/>
    </source>
</evidence>
<dbReference type="Pfam" id="PF04965">
    <property type="entry name" value="GPW_gp25"/>
    <property type="match status" value="1"/>
</dbReference>
<evidence type="ECO:0000313" key="2">
    <source>
        <dbReference type="EMBL" id="RAV11470.1"/>
    </source>
</evidence>
<name>A0A329LW89_9BACL</name>
<dbReference type="OrthoDB" id="9802846at2"/>
<dbReference type="Gene3D" id="3.10.450.40">
    <property type="match status" value="1"/>
</dbReference>
<protein>
    <submittedName>
        <fullName evidence="2">Baseplate protein</fullName>
    </submittedName>
</protein>
<proteinExistence type="predicted"/>